<feature type="transmembrane region" description="Helical" evidence="1">
    <location>
        <begin position="17"/>
        <end position="41"/>
    </location>
</feature>
<proteinExistence type="predicted"/>
<keyword evidence="1" id="KW-0472">Membrane</keyword>
<keyword evidence="3" id="KW-1185">Reference proteome</keyword>
<sequence length="252" mass="29120">MYTIDQIVTATQTNSTAISIACILVWLVGFLQYGSSVYLQLSEKRSAWWFWQHAWYIGHDFTFVMFFQKWFFIIDFWTFKVMWAGCLIFIGIELFTLYNVIKDDGERQEVFGRYKTGKGSISKQEAWVRGLIGYAFGIVLFYTLTVALGDPCCFFLTMSTNFIVAIFPAFLAEERGSRRGHSMWLGIFILAGTINTFCPVTNMWYNLAPCFQEPWYYVLGVIAVIGCINYFRVLASLPKKDYLTASGKKPLW</sequence>
<gene>
    <name evidence="2" type="ordered locus">Shel_03670</name>
</gene>
<feature type="transmembrane region" description="Helical" evidence="1">
    <location>
        <begin position="126"/>
        <end position="148"/>
    </location>
</feature>
<dbReference type="STRING" id="471855.Shel_03670"/>
<dbReference type="AlphaFoldDB" id="C7N2C3"/>
<evidence type="ECO:0000256" key="1">
    <source>
        <dbReference type="SAM" id="Phobius"/>
    </source>
</evidence>
<feature type="transmembrane region" description="Helical" evidence="1">
    <location>
        <begin position="184"/>
        <end position="204"/>
    </location>
</feature>
<dbReference type="Proteomes" id="UP000002026">
    <property type="component" value="Chromosome"/>
</dbReference>
<dbReference type="KEGG" id="shi:Shel_03670"/>
<dbReference type="RefSeq" id="WP_012797536.1">
    <property type="nucleotide sequence ID" value="NC_013165.1"/>
</dbReference>
<name>C7N2C3_SLAHD</name>
<dbReference type="HOGENOM" id="CLU_092028_0_0_11"/>
<protein>
    <submittedName>
        <fullName evidence="2">Uncharacterized protein</fullName>
    </submittedName>
</protein>
<keyword evidence="1" id="KW-0812">Transmembrane</keyword>
<evidence type="ECO:0000313" key="2">
    <source>
        <dbReference type="EMBL" id="ACV21429.1"/>
    </source>
</evidence>
<evidence type="ECO:0000313" key="3">
    <source>
        <dbReference type="Proteomes" id="UP000002026"/>
    </source>
</evidence>
<reference evidence="2 3" key="1">
    <citation type="journal article" date="2009" name="Stand. Genomic Sci.">
        <title>Complete genome sequence of Slackia heliotrinireducens type strain (RHS 1).</title>
        <authorList>
            <person name="Pukall R."/>
            <person name="Lapidus A."/>
            <person name="Nolan M."/>
            <person name="Copeland A."/>
            <person name="Glavina Del Rio T."/>
            <person name="Lucas S."/>
            <person name="Chen F."/>
            <person name="Tice H."/>
            <person name="Cheng J.F."/>
            <person name="Chertkov O."/>
            <person name="Bruce D."/>
            <person name="Goodwin L."/>
            <person name="Kuske C."/>
            <person name="Brettin T."/>
            <person name="Detter J.C."/>
            <person name="Han C."/>
            <person name="Pitluck S."/>
            <person name="Pati A."/>
            <person name="Mavrommatis K."/>
            <person name="Ivanova N."/>
            <person name="Ovchinnikova G."/>
            <person name="Chen A."/>
            <person name="Palaniappan K."/>
            <person name="Schneider S."/>
            <person name="Rohde M."/>
            <person name="Chain P."/>
            <person name="D'haeseleer P."/>
            <person name="Goker M."/>
            <person name="Bristow J."/>
            <person name="Eisen J.A."/>
            <person name="Markowitz V."/>
            <person name="Kyrpides N.C."/>
            <person name="Klenk H.P."/>
            <person name="Hugenholtz P."/>
        </authorList>
    </citation>
    <scope>NUCLEOTIDE SEQUENCE [LARGE SCALE GENOMIC DNA]</scope>
    <source>
        <strain evidence="3">ATCC 29202 / DSM 20476 / NCTC 11029 / RHS 1</strain>
    </source>
</reference>
<feature type="transmembrane region" description="Helical" evidence="1">
    <location>
        <begin position="154"/>
        <end position="172"/>
    </location>
</feature>
<feature type="transmembrane region" description="Helical" evidence="1">
    <location>
        <begin position="80"/>
        <end position="101"/>
    </location>
</feature>
<accession>C7N2C3</accession>
<keyword evidence="1" id="KW-1133">Transmembrane helix</keyword>
<organism evidence="2 3">
    <name type="scientific">Slackia heliotrinireducens (strain ATCC 29202 / DSM 20476 / NCTC 11029 / RHS 1)</name>
    <name type="common">Peptococcus heliotrinreducens</name>
    <dbReference type="NCBI Taxonomy" id="471855"/>
    <lineage>
        <taxon>Bacteria</taxon>
        <taxon>Bacillati</taxon>
        <taxon>Actinomycetota</taxon>
        <taxon>Coriobacteriia</taxon>
        <taxon>Eggerthellales</taxon>
        <taxon>Eggerthellaceae</taxon>
        <taxon>Slackia</taxon>
    </lineage>
</organism>
<feature type="transmembrane region" description="Helical" evidence="1">
    <location>
        <begin position="216"/>
        <end position="235"/>
    </location>
</feature>
<dbReference type="EMBL" id="CP001684">
    <property type="protein sequence ID" value="ACV21429.1"/>
    <property type="molecule type" value="Genomic_DNA"/>
</dbReference>